<feature type="domain" description="Histidine-specific methyltransferase SAM-dependent" evidence="1">
    <location>
        <begin position="1"/>
        <end position="57"/>
    </location>
</feature>
<dbReference type="Pfam" id="PF10017">
    <property type="entry name" value="Methyltransf_33"/>
    <property type="match status" value="1"/>
</dbReference>
<dbReference type="InterPro" id="IPR019257">
    <property type="entry name" value="MeTrfase_dom"/>
</dbReference>
<dbReference type="Proteomes" id="UP000676336">
    <property type="component" value="Unassembled WGS sequence"/>
</dbReference>
<evidence type="ECO:0000313" key="3">
    <source>
        <dbReference type="Proteomes" id="UP000676336"/>
    </source>
</evidence>
<dbReference type="AlphaFoldDB" id="A0A8S3CNY6"/>
<proteinExistence type="predicted"/>
<sequence length="58" mass="6706">MESWLISTKQQTVSDQNGFSFELQAYEAIQTEVSAKYTPHDIQTLISDNSFKIIECYK</sequence>
<gene>
    <name evidence="2" type="ORF">SMN809_LOCUS53133</name>
</gene>
<evidence type="ECO:0000259" key="1">
    <source>
        <dbReference type="Pfam" id="PF10017"/>
    </source>
</evidence>
<organism evidence="2 3">
    <name type="scientific">Rotaria magnacalcarata</name>
    <dbReference type="NCBI Taxonomy" id="392030"/>
    <lineage>
        <taxon>Eukaryota</taxon>
        <taxon>Metazoa</taxon>
        <taxon>Spiralia</taxon>
        <taxon>Gnathifera</taxon>
        <taxon>Rotifera</taxon>
        <taxon>Eurotatoria</taxon>
        <taxon>Bdelloidea</taxon>
        <taxon>Philodinida</taxon>
        <taxon>Philodinidae</taxon>
        <taxon>Rotaria</taxon>
    </lineage>
</organism>
<evidence type="ECO:0000313" key="2">
    <source>
        <dbReference type="EMBL" id="CAF4929848.1"/>
    </source>
</evidence>
<protein>
    <recommendedName>
        <fullName evidence="1">Histidine-specific methyltransferase SAM-dependent domain-containing protein</fullName>
    </recommendedName>
</protein>
<accession>A0A8S3CNY6</accession>
<reference evidence="2" key="1">
    <citation type="submission" date="2021-02" db="EMBL/GenBank/DDBJ databases">
        <authorList>
            <person name="Nowell W R."/>
        </authorList>
    </citation>
    <scope>NUCLEOTIDE SEQUENCE</scope>
</reference>
<name>A0A8S3CNY6_9BILA</name>
<feature type="non-terminal residue" evidence="2">
    <location>
        <position position="58"/>
    </location>
</feature>
<comment type="caution">
    <text evidence="2">The sequence shown here is derived from an EMBL/GenBank/DDBJ whole genome shotgun (WGS) entry which is preliminary data.</text>
</comment>
<dbReference type="EMBL" id="CAJOBI010181979">
    <property type="protein sequence ID" value="CAF4929848.1"/>
    <property type="molecule type" value="Genomic_DNA"/>
</dbReference>